<dbReference type="PANTHER" id="PTHR40079:SF4">
    <property type="entry name" value="GH26 DOMAIN-CONTAINING PROTEIN-RELATED"/>
    <property type="match status" value="1"/>
</dbReference>
<dbReference type="Proteomes" id="UP001212421">
    <property type="component" value="Chromosome"/>
</dbReference>
<feature type="coiled-coil region" evidence="5">
    <location>
        <begin position="105"/>
        <end position="132"/>
    </location>
</feature>
<dbReference type="PROSITE" id="PS51764">
    <property type="entry name" value="GH26"/>
    <property type="match status" value="1"/>
</dbReference>
<feature type="active site" description="Proton donor" evidence="4">
    <location>
        <position position="287"/>
    </location>
</feature>
<name>A0ABY7NCQ5_9MICO</name>
<evidence type="ECO:0000313" key="8">
    <source>
        <dbReference type="EMBL" id="WBM80296.1"/>
    </source>
</evidence>
<organism evidence="8 9">
    <name type="scientific">Cryobacterium breve</name>
    <dbReference type="NCBI Taxonomy" id="1259258"/>
    <lineage>
        <taxon>Bacteria</taxon>
        <taxon>Bacillati</taxon>
        <taxon>Actinomycetota</taxon>
        <taxon>Actinomycetes</taxon>
        <taxon>Micrococcales</taxon>
        <taxon>Microbacteriaceae</taxon>
        <taxon>Cryobacterium</taxon>
    </lineage>
</organism>
<dbReference type="InterPro" id="IPR022790">
    <property type="entry name" value="GH26_dom"/>
</dbReference>
<proteinExistence type="inferred from homology"/>
<accession>A0ABY7NCQ5</accession>
<feature type="active site" description="Nucleophile" evidence="4">
    <location>
        <position position="411"/>
    </location>
</feature>
<keyword evidence="6" id="KW-1133">Transmembrane helix</keyword>
<evidence type="ECO:0000256" key="6">
    <source>
        <dbReference type="SAM" id="Phobius"/>
    </source>
</evidence>
<evidence type="ECO:0000313" key="9">
    <source>
        <dbReference type="Proteomes" id="UP001212421"/>
    </source>
</evidence>
<keyword evidence="6" id="KW-0812">Transmembrane</keyword>
<evidence type="ECO:0000256" key="3">
    <source>
        <dbReference type="ARBA" id="ARBA00023295"/>
    </source>
</evidence>
<dbReference type="RefSeq" id="WP_281534940.1">
    <property type="nucleotide sequence ID" value="NZ_CP075584.1"/>
</dbReference>
<evidence type="ECO:0000256" key="5">
    <source>
        <dbReference type="SAM" id="Coils"/>
    </source>
</evidence>
<dbReference type="Gene3D" id="3.20.20.80">
    <property type="entry name" value="Glycosidases"/>
    <property type="match status" value="1"/>
</dbReference>
<gene>
    <name evidence="8" type="ORF">KIV56_01745</name>
</gene>
<dbReference type="Pfam" id="PF02156">
    <property type="entry name" value="Glyco_hydro_26"/>
    <property type="match status" value="1"/>
</dbReference>
<comment type="similarity">
    <text evidence="1 4">Belongs to the glycosyl hydrolase 26 family.</text>
</comment>
<evidence type="ECO:0000256" key="1">
    <source>
        <dbReference type="ARBA" id="ARBA00007754"/>
    </source>
</evidence>
<protein>
    <recommendedName>
        <fullName evidence="7">GH26 domain-containing protein</fullName>
    </recommendedName>
</protein>
<keyword evidence="3 4" id="KW-0326">Glycosidase</keyword>
<feature type="transmembrane region" description="Helical" evidence="6">
    <location>
        <begin position="20"/>
        <end position="37"/>
    </location>
</feature>
<dbReference type="PANTHER" id="PTHR40079">
    <property type="entry name" value="MANNAN ENDO-1,4-BETA-MANNOSIDASE E-RELATED"/>
    <property type="match status" value="1"/>
</dbReference>
<dbReference type="InterPro" id="IPR000805">
    <property type="entry name" value="Glyco_hydro_26"/>
</dbReference>
<feature type="domain" description="GH26" evidence="7">
    <location>
        <begin position="157"/>
        <end position="478"/>
    </location>
</feature>
<dbReference type="InterPro" id="IPR017853">
    <property type="entry name" value="GH"/>
</dbReference>
<keyword evidence="9" id="KW-1185">Reference proteome</keyword>
<evidence type="ECO:0000259" key="7">
    <source>
        <dbReference type="PROSITE" id="PS51764"/>
    </source>
</evidence>
<keyword evidence="5" id="KW-0175">Coiled coil</keyword>
<evidence type="ECO:0000256" key="4">
    <source>
        <dbReference type="PROSITE-ProRule" id="PRU01100"/>
    </source>
</evidence>
<dbReference type="EMBL" id="CP075584">
    <property type="protein sequence ID" value="WBM80296.1"/>
    <property type="molecule type" value="Genomic_DNA"/>
</dbReference>
<dbReference type="SUPFAM" id="SSF51445">
    <property type="entry name" value="(Trans)glycosidases"/>
    <property type="match status" value="1"/>
</dbReference>
<keyword evidence="6" id="KW-0472">Membrane</keyword>
<sequence length="492" mass="52781">MSKQPSWWAATSAQSRRSGVGIIALVVVLATLSWVVWSSPGSPVSQALSAVISGTEQADGSLVAQNKDLKAQLTALQGRLNTRSSELARAKQAASVVAAGNTKGLATAQERVRAAESALLGAQNEVAQLAAQADAAHAAPVAGPGKAPTVKTGSSTASVTPISAPTLAEIRNPTSRFFGMYTQQAPFNWATFDATSVSVGVQPTVTGYFSGWDEAFRSEAVTRAWAHGSMPLMTWESRPINAKNGVTDAPDYSLPNIIDGSFDEYLHQYAKDVVATGLPVAIRFDHEMNSVWYPWAEDNGRGKAINGNNPGDFVKMWHHVHDIFETEGANQFALWVWAPNIINNLTATHQTPEYLASMYPGDDYVDWVGLSGYLRPPTSTDTRNNYTFDYTFGRSLAQLRQLTGKPIVLAEVGATETGGHKVAWITSLFESLAKPENDDIIGVSWFDLAVSSFVGGELSTNDWRIDSRPESLAAFSAGLSNPAANFTLVPAK</sequence>
<keyword evidence="2 4" id="KW-0378">Hydrolase</keyword>
<evidence type="ECO:0000256" key="2">
    <source>
        <dbReference type="ARBA" id="ARBA00022801"/>
    </source>
</evidence>
<reference evidence="8 9" key="1">
    <citation type="submission" date="2021-05" db="EMBL/GenBank/DDBJ databases">
        <authorList>
            <person name="Kumar R."/>
            <person name="Kumar A."/>
            <person name="Mukhia S."/>
        </authorList>
    </citation>
    <scope>NUCLEOTIDE SEQUENCE [LARGE SCALE GENOMIC DNA]</scope>
    <source>
        <strain evidence="8 9">ERMR7:08</strain>
    </source>
</reference>